<dbReference type="GO" id="GO:0005737">
    <property type="term" value="C:cytoplasm"/>
    <property type="evidence" value="ECO:0007669"/>
    <property type="project" value="TreeGrafter"/>
</dbReference>
<sequence>MLPPHLLRSKEIRFAVAVHEAVNTNNYIRFFRLARLATCLNACLMHRYFVQIRSQALLRLAASFAGHPKREVQYPVETLKRQLEFEDRREAHEFCESWGLSVIDDFVIFDKQMPPQPPELAWRERRAFRLIESKRAGTALSALFNNEPINPKDAQPLPVHSSFDANGRFIAQANESLDWKSEPIAPSENASNASQIFGAYHQEQPKFDSFPTRLSQPAPHFSFSPAGSTAVPQSNPVVHLSEREKALQMLSIQSAASSFVTEWIFEALELEPVARESLAAEYVARQIQSEIIDQTLRSALREVAKSTVDAVQTSRVRQLSDELFESILNETFEQEIVQIATTFLAYETVLNEIICLDLLPSLIHSVARSCLLIAEADAYSERTLLRHCFERMRAWMYHKAQEDHDRALLRSMPACPSTTWDALRLTGLQTASTRICALRRARSGHETGTAQNSAYPGRFSVWADAVDHQMTWSPLTPSNAFSSRIIGIYQPSCSAHSPSLTHRQFCGTVIPWLLLKLIRFNPIVIDEHNATLPKDLFAVLSLGNLSPSFAKQFSEQCVPVLLLQPSQWVEPLTDASKLFSLKCKRLTLPCRENGQFVPHLGWASVLQTGLDWLISTVTPQLSQSLHCDAGLRLNKITVSQIPSLRLRPTELIRHVIGLRFIRPMTILSRDWSSRGLVDPSLQSLVDAYQSVLTNILDRIHEVPVRDQIERLLDLRTVFFSLSHMASVRTQGNAWIPVMGEWRVCAEKLALSAERIETVELAFQQAQRTFEYRIRQSILHGDRLEILPHPTLAPWFRMFMVVVRDRLDKLVNSNVMLVPGLETLQALVDELSKLELCENDQYEGSTLASLAVHFSQSGQPAASVAMAVELSLDALRKEQITTALNSSAHESSAASDLEMKLNMLAHRLDDVESLVSQTLQETETHSLTWKRTQSLSRIRSSKRE</sequence>
<evidence type="ECO:0000259" key="1">
    <source>
        <dbReference type="Pfam" id="PF03399"/>
    </source>
</evidence>
<proteinExistence type="predicted"/>
<dbReference type="Proteomes" id="UP000272942">
    <property type="component" value="Unassembled WGS sequence"/>
</dbReference>
<organism evidence="4">
    <name type="scientific">Echinostoma caproni</name>
    <dbReference type="NCBI Taxonomy" id="27848"/>
    <lineage>
        <taxon>Eukaryota</taxon>
        <taxon>Metazoa</taxon>
        <taxon>Spiralia</taxon>
        <taxon>Lophotrochozoa</taxon>
        <taxon>Platyhelminthes</taxon>
        <taxon>Trematoda</taxon>
        <taxon>Digenea</taxon>
        <taxon>Plagiorchiida</taxon>
        <taxon>Echinostomata</taxon>
        <taxon>Echinostomatoidea</taxon>
        <taxon>Echinostomatidae</taxon>
        <taxon>Echinostoma</taxon>
    </lineage>
</organism>
<dbReference type="GO" id="GO:0006406">
    <property type="term" value="P:mRNA export from nucleus"/>
    <property type="evidence" value="ECO:0007669"/>
    <property type="project" value="TreeGrafter"/>
</dbReference>
<dbReference type="InterPro" id="IPR005062">
    <property type="entry name" value="SAC3/GANP/THP3_conserved"/>
</dbReference>
<reference evidence="4" key="1">
    <citation type="submission" date="2016-06" db="UniProtKB">
        <authorList>
            <consortium name="WormBaseParasite"/>
        </authorList>
    </citation>
    <scope>IDENTIFICATION</scope>
</reference>
<gene>
    <name evidence="2" type="ORF">ECPE_LOCUS3714</name>
</gene>
<evidence type="ECO:0000313" key="4">
    <source>
        <dbReference type="WBParaSite" id="ECPE_0000371701-mRNA-1"/>
    </source>
</evidence>
<dbReference type="PANTHER" id="PTHR12436:SF3">
    <property type="entry name" value="GERMINAL-CENTER ASSOCIATED NUCLEAR PROTEIN"/>
    <property type="match status" value="1"/>
</dbReference>
<dbReference type="AlphaFoldDB" id="A0A183A9S9"/>
<evidence type="ECO:0000313" key="2">
    <source>
        <dbReference type="EMBL" id="VDP70319.1"/>
    </source>
</evidence>
<keyword evidence="3" id="KW-1185">Reference proteome</keyword>
<evidence type="ECO:0000313" key="3">
    <source>
        <dbReference type="Proteomes" id="UP000272942"/>
    </source>
</evidence>
<dbReference type="WBParaSite" id="ECPE_0000371701-mRNA-1">
    <property type="protein sequence ID" value="ECPE_0000371701-mRNA-1"/>
    <property type="gene ID" value="ECPE_0000371701"/>
</dbReference>
<accession>A0A183A9S9</accession>
<dbReference type="GO" id="GO:0070390">
    <property type="term" value="C:transcription export complex 2"/>
    <property type="evidence" value="ECO:0007669"/>
    <property type="project" value="TreeGrafter"/>
</dbReference>
<reference evidence="2 3" key="2">
    <citation type="submission" date="2018-11" db="EMBL/GenBank/DDBJ databases">
        <authorList>
            <consortium name="Pathogen Informatics"/>
        </authorList>
    </citation>
    <scope>NUCLEOTIDE SEQUENCE [LARGE SCALE GENOMIC DNA]</scope>
    <source>
        <strain evidence="2 3">Egypt</strain>
    </source>
</reference>
<name>A0A183A9S9_9TREM</name>
<dbReference type="EMBL" id="UZAN01040621">
    <property type="protein sequence ID" value="VDP70319.1"/>
    <property type="molecule type" value="Genomic_DNA"/>
</dbReference>
<dbReference type="PANTHER" id="PTHR12436">
    <property type="entry name" value="80 KDA MCM3-ASSOCIATED PROTEIN"/>
    <property type="match status" value="1"/>
</dbReference>
<protein>
    <submittedName>
        <fullName evidence="4">SAC3_GANP domain-containing protein</fullName>
    </submittedName>
</protein>
<dbReference type="InterPro" id="IPR045107">
    <property type="entry name" value="SAC3/GANP/THP3"/>
</dbReference>
<dbReference type="OrthoDB" id="21502at2759"/>
<dbReference type="Gene3D" id="1.25.40.990">
    <property type="match status" value="1"/>
</dbReference>
<dbReference type="Pfam" id="PF03399">
    <property type="entry name" value="SAC3_GANP"/>
    <property type="match status" value="1"/>
</dbReference>
<feature type="domain" description="SAC3/GANP/THP3 conserved" evidence="1">
    <location>
        <begin position="2"/>
        <end position="102"/>
    </location>
</feature>